<accession>A0AAN8XGR0</accession>
<feature type="non-terminal residue" evidence="1">
    <location>
        <position position="69"/>
    </location>
</feature>
<dbReference type="EMBL" id="JAXCGZ010002493">
    <property type="protein sequence ID" value="KAK7083836.1"/>
    <property type="molecule type" value="Genomic_DNA"/>
</dbReference>
<reference evidence="1 2" key="1">
    <citation type="submission" date="2023-11" db="EMBL/GenBank/DDBJ databases">
        <title>Halocaridina rubra genome assembly.</title>
        <authorList>
            <person name="Smith C."/>
        </authorList>
    </citation>
    <scope>NUCLEOTIDE SEQUENCE [LARGE SCALE GENOMIC DNA]</scope>
    <source>
        <strain evidence="1">EP-1</strain>
        <tissue evidence="1">Whole</tissue>
    </source>
</reference>
<dbReference type="PANTHER" id="PTHR38332">
    <property type="entry name" value="PROTEIN CBG11604"/>
    <property type="match status" value="1"/>
</dbReference>
<protein>
    <submittedName>
        <fullName evidence="1">Uncharacterized protein</fullName>
    </submittedName>
</protein>
<name>A0AAN8XGR0_HALRR</name>
<sequence>MAGPNMRDAKMRLRGFQITGLYPLEYALFLPDDSGESITIRSCALDSGTLTTDTEIIRMSHCGGFYFQD</sequence>
<evidence type="ECO:0000313" key="2">
    <source>
        <dbReference type="Proteomes" id="UP001381693"/>
    </source>
</evidence>
<dbReference type="AlphaFoldDB" id="A0AAN8XGR0"/>
<comment type="caution">
    <text evidence="1">The sequence shown here is derived from an EMBL/GenBank/DDBJ whole genome shotgun (WGS) entry which is preliminary data.</text>
</comment>
<gene>
    <name evidence="1" type="ORF">SK128_017145</name>
</gene>
<evidence type="ECO:0000313" key="1">
    <source>
        <dbReference type="EMBL" id="KAK7083836.1"/>
    </source>
</evidence>
<dbReference type="Proteomes" id="UP001381693">
    <property type="component" value="Unassembled WGS sequence"/>
</dbReference>
<dbReference type="PANTHER" id="PTHR38332:SF1">
    <property type="entry name" value="RE49668P"/>
    <property type="match status" value="1"/>
</dbReference>
<organism evidence="1 2">
    <name type="scientific">Halocaridina rubra</name>
    <name type="common">Hawaiian red shrimp</name>
    <dbReference type="NCBI Taxonomy" id="373956"/>
    <lineage>
        <taxon>Eukaryota</taxon>
        <taxon>Metazoa</taxon>
        <taxon>Ecdysozoa</taxon>
        <taxon>Arthropoda</taxon>
        <taxon>Crustacea</taxon>
        <taxon>Multicrustacea</taxon>
        <taxon>Malacostraca</taxon>
        <taxon>Eumalacostraca</taxon>
        <taxon>Eucarida</taxon>
        <taxon>Decapoda</taxon>
        <taxon>Pleocyemata</taxon>
        <taxon>Caridea</taxon>
        <taxon>Atyoidea</taxon>
        <taxon>Atyidae</taxon>
        <taxon>Halocaridina</taxon>
    </lineage>
</organism>
<proteinExistence type="predicted"/>
<keyword evidence="2" id="KW-1185">Reference proteome</keyword>